<keyword evidence="1" id="KW-0812">Transmembrane</keyword>
<dbReference type="Proteomes" id="UP000295008">
    <property type="component" value="Unassembled WGS sequence"/>
</dbReference>
<dbReference type="Pfam" id="PF06898">
    <property type="entry name" value="YqfD"/>
    <property type="match status" value="1"/>
</dbReference>
<dbReference type="EMBL" id="SLUN01000017">
    <property type="protein sequence ID" value="TCL65296.1"/>
    <property type="molecule type" value="Genomic_DNA"/>
</dbReference>
<comment type="caution">
    <text evidence="2">The sequence shown here is derived from an EMBL/GenBank/DDBJ whole genome shotgun (WGS) entry which is preliminary data.</text>
</comment>
<evidence type="ECO:0000256" key="1">
    <source>
        <dbReference type="SAM" id="Phobius"/>
    </source>
</evidence>
<accession>A0A4R1RH95</accession>
<keyword evidence="1" id="KW-1133">Transmembrane helix</keyword>
<keyword evidence="3" id="KW-1185">Reference proteome</keyword>
<dbReference type="OrthoDB" id="1640349at2"/>
<dbReference type="InterPro" id="IPR010690">
    <property type="entry name" value="YqfD"/>
</dbReference>
<feature type="transmembrane region" description="Helical" evidence="1">
    <location>
        <begin position="92"/>
        <end position="113"/>
    </location>
</feature>
<dbReference type="RefSeq" id="WP_132014970.1">
    <property type="nucleotide sequence ID" value="NZ_SLUN01000017.1"/>
</dbReference>
<evidence type="ECO:0008006" key="4">
    <source>
        <dbReference type="Google" id="ProtNLM"/>
    </source>
</evidence>
<dbReference type="AlphaFoldDB" id="A0A4R1RH95"/>
<reference evidence="2 3" key="1">
    <citation type="submission" date="2019-03" db="EMBL/GenBank/DDBJ databases">
        <title>Genomic Encyclopedia of Type Strains, Phase IV (KMG-IV): sequencing the most valuable type-strain genomes for metagenomic binning, comparative biology and taxonomic classification.</title>
        <authorList>
            <person name="Goeker M."/>
        </authorList>
    </citation>
    <scope>NUCLEOTIDE SEQUENCE [LARGE SCALE GENOMIC DNA]</scope>
    <source>
        <strain evidence="2 3">LX-B</strain>
    </source>
</reference>
<evidence type="ECO:0000313" key="3">
    <source>
        <dbReference type="Proteomes" id="UP000295008"/>
    </source>
</evidence>
<proteinExistence type="predicted"/>
<name>A0A4R1RH95_HYDET</name>
<keyword evidence="1" id="KW-0472">Membrane</keyword>
<sequence length="403" mass="45944">MLLNRIVSWLLGYVEILVRGPHLEKFINLATNSGLVLWDVKRVGPDVLHVKLRAHGFRRIREYARRSQATVRLHRKRGWPFSWRKMRRRRTFLLGSVLFVGGLIYLSTLVLVIRVEGFEGADRQQLFTTLAKLGVKPGVTRRSLLTRKTMVEREVMLEMPQAVWFGLNLRGVVADVTVVKRKVPPPARSSYDLIAGRDGLVTKVAVIRGTSAVKEGDTVAPGDLLISGIEWQSDKASGELVKIPVPANGIVEARVWQDIEVTEPRLCWRALPERERLTAYSLRVGKRLWPLFRLGKRPVANYSWTRWQKRLYQGRNPALVVEIIKDTWQAARWVKVVRTPAELKAAALREAAERRKYLPGRGGKRTVHWSTEGNFLKLIVTYESIQDIALIAPLKDQPPESPN</sequence>
<protein>
    <recommendedName>
        <fullName evidence="4">Stage IV sporulation protein</fullName>
    </recommendedName>
</protein>
<evidence type="ECO:0000313" key="2">
    <source>
        <dbReference type="EMBL" id="TCL65296.1"/>
    </source>
</evidence>
<organism evidence="2 3">
    <name type="scientific">Hydrogenispora ethanolica</name>
    <dbReference type="NCBI Taxonomy" id="1082276"/>
    <lineage>
        <taxon>Bacteria</taxon>
        <taxon>Bacillati</taxon>
        <taxon>Bacillota</taxon>
        <taxon>Hydrogenispora</taxon>
    </lineage>
</organism>
<gene>
    <name evidence="2" type="ORF">EDC14_101744</name>
</gene>